<comment type="caution">
    <text evidence="2">The sequence shown here is derived from an EMBL/GenBank/DDBJ whole genome shotgun (WGS) entry which is preliminary data.</text>
</comment>
<dbReference type="AlphaFoldDB" id="A0A8H3MG75"/>
<feature type="compositionally biased region" description="Acidic residues" evidence="1">
    <location>
        <begin position="76"/>
        <end position="89"/>
    </location>
</feature>
<dbReference type="EMBL" id="BLAL01000321">
    <property type="protein sequence ID" value="GET03352.1"/>
    <property type="molecule type" value="Genomic_DNA"/>
</dbReference>
<feature type="region of interest" description="Disordered" evidence="1">
    <location>
        <begin position="71"/>
        <end position="91"/>
    </location>
</feature>
<dbReference type="Proteomes" id="UP000615446">
    <property type="component" value="Unassembled WGS sequence"/>
</dbReference>
<sequence length="1121" mass="128904">MSAESSKKASKGTIQATLNFPISFIKNKKEKSKEKNIENNKLQQTTQQTLLNFLPANNPIKNTKKRILDDIVSSESENEEDESDSSESEYELHDDLVNYSPNICDEEKKLRRNKFFLRLISPKLVRCQCGKEIKLDQAYRAKNLISHAKRNKCQMKTDKQVSVLKYFSELSNKDSQNKAKTKACIGLIDEKIKQYVLKSPADFGVTLRMNAKWILDKETLSVRSTKCESLTANIPQICNNCNKLKTNKQLLNAIDVNRATPETAKYIPKHWLLNNTLVKLLQNLGFQDLFGSVKNKESDMWIQLAEYGRSGKFNNDITFCNLAQLMLQIKDIEERGKIYENVARFARAMNALNWNGPVVVMTDCTKVHSKLTYSQELGCIVKSTMSFEESHVDTYSDMHEIINNIRENNEITSQVRCILLKIPITRIPPVVITLLPTKGNDTANEIYNLLYELIKMTIQANLKLISIASDGAASEFNVQMELIKGDQATDFLQYKDEFYKINFSAPIYNNRPIIRVQDPKHAKKNGRNNVHSGARLLVLGKNTVRYDQILALAKDENSALYMRDVINIDKQDDGAAYRFFSSAVLNQCQENEIIKSDKLSELFDAYLNHSVSHKTRIIMTMRAYFFLIMWKEYLIQCSNLHSDKCLAESIVLLIIVYQDYYSNFPFFPWEHGTEAIEHIFGLARQIVPDFTYYEFYKIVNRVMYRDKLLRLENLTSNQGKTLAQGYIFDIDGYVLPENEIELLRQWPNDDEISDAIRIAYSNASSFMNFLGIKKQNQEISVTNFDIILHSDYPDNEIKNNESNEEQIYKFENAASEIIRISKLDETLNELLDENHEEDIKTDNENNESKSDNECENLNLEFIKSTEIRYILKNNTPTYIELPDNEPEELIFRKDNTINVHQILSIQRSHEAYSNSDRIRGINQKPGVNLGINSNDQINRNTANHLITQLNSNDFGQIIRNRNKQWQGRKRIENISSLANQSELKDIGCANISQNNPLEVDGFLIIFSDQKLCIGRVLAMYESIGGKHSLILCSVDNIDLVSYISVALFINVYNRSLFTNDCLAGRKLFAHITSKEVVYYLSKSSVTFHSNSMLTLDSNSLRIYDIFNNSSTNTQFASIFCN</sequence>
<gene>
    <name evidence="2" type="ORF">RCL2_002969600</name>
</gene>
<organism evidence="2 3">
    <name type="scientific">Rhizophagus clarus</name>
    <dbReference type="NCBI Taxonomy" id="94130"/>
    <lineage>
        <taxon>Eukaryota</taxon>
        <taxon>Fungi</taxon>
        <taxon>Fungi incertae sedis</taxon>
        <taxon>Mucoromycota</taxon>
        <taxon>Glomeromycotina</taxon>
        <taxon>Glomeromycetes</taxon>
        <taxon>Glomerales</taxon>
        <taxon>Glomeraceae</taxon>
        <taxon>Rhizophagus</taxon>
    </lineage>
</organism>
<accession>A0A8H3MG75</accession>
<protein>
    <submittedName>
        <fullName evidence="2">Uncharacterized protein</fullName>
    </submittedName>
</protein>
<evidence type="ECO:0000313" key="3">
    <source>
        <dbReference type="Proteomes" id="UP000615446"/>
    </source>
</evidence>
<evidence type="ECO:0000313" key="2">
    <source>
        <dbReference type="EMBL" id="GET03352.1"/>
    </source>
</evidence>
<proteinExistence type="predicted"/>
<dbReference type="OrthoDB" id="2338217at2759"/>
<reference evidence="2" key="1">
    <citation type="submission" date="2019-10" db="EMBL/GenBank/DDBJ databases">
        <title>Conservation and host-specific expression of non-tandemly repeated heterogenous ribosome RNA gene in arbuscular mycorrhizal fungi.</title>
        <authorList>
            <person name="Maeda T."/>
            <person name="Kobayashi Y."/>
            <person name="Nakagawa T."/>
            <person name="Ezawa T."/>
            <person name="Yamaguchi K."/>
            <person name="Bino T."/>
            <person name="Nishimoto Y."/>
            <person name="Shigenobu S."/>
            <person name="Kawaguchi M."/>
        </authorList>
    </citation>
    <scope>NUCLEOTIDE SEQUENCE</scope>
    <source>
        <strain evidence="2">HR1</strain>
    </source>
</reference>
<name>A0A8H3MG75_9GLOM</name>
<evidence type="ECO:0000256" key="1">
    <source>
        <dbReference type="SAM" id="MobiDB-lite"/>
    </source>
</evidence>